<organism evidence="1 2">
    <name type="scientific">Candidatus Acetatifactor stercoripullorum</name>
    <dbReference type="NCBI Taxonomy" id="2838414"/>
    <lineage>
        <taxon>Bacteria</taxon>
        <taxon>Bacillati</taxon>
        <taxon>Bacillota</taxon>
        <taxon>Clostridia</taxon>
        <taxon>Lachnospirales</taxon>
        <taxon>Lachnospiraceae</taxon>
        <taxon>Acetatifactor</taxon>
    </lineage>
</organism>
<name>A0A9D1UC01_9FIRM</name>
<dbReference type="InterPro" id="IPR043779">
    <property type="entry name" value="DUF5721"/>
</dbReference>
<comment type="caution">
    <text evidence="1">The sequence shown here is derived from an EMBL/GenBank/DDBJ whole genome shotgun (WGS) entry which is preliminary data.</text>
</comment>
<gene>
    <name evidence="1" type="ORF">H9742_05940</name>
</gene>
<dbReference type="EMBL" id="DXGH01000033">
    <property type="protein sequence ID" value="HIW81061.1"/>
    <property type="molecule type" value="Genomic_DNA"/>
</dbReference>
<dbReference type="Pfam" id="PF18988">
    <property type="entry name" value="DUF5721"/>
    <property type="match status" value="1"/>
</dbReference>
<dbReference type="AlphaFoldDB" id="A0A9D1UC01"/>
<reference evidence="1" key="2">
    <citation type="submission" date="2021-04" db="EMBL/GenBank/DDBJ databases">
        <authorList>
            <person name="Gilroy R."/>
        </authorList>
    </citation>
    <scope>NUCLEOTIDE SEQUENCE</scope>
    <source>
        <strain evidence="1">CHK195-6426</strain>
    </source>
</reference>
<proteinExistence type="predicted"/>
<protein>
    <submittedName>
        <fullName evidence="1">Uncharacterized protein</fullName>
    </submittedName>
</protein>
<dbReference type="Proteomes" id="UP000824265">
    <property type="component" value="Unassembled WGS sequence"/>
</dbReference>
<evidence type="ECO:0000313" key="1">
    <source>
        <dbReference type="EMBL" id="HIW81061.1"/>
    </source>
</evidence>
<accession>A0A9D1UC01</accession>
<evidence type="ECO:0000313" key="2">
    <source>
        <dbReference type="Proteomes" id="UP000824265"/>
    </source>
</evidence>
<sequence length="165" mass="18729">MLALQISSMKLFMNQLLATDAFDLFLLQEAVITTANTYTIDGRMNRDFFSKEELENGSCPYEFQPWSEIRGLCFHLIKGKHTPLFFKFILQLNPQKAAALLKDHADADFSAIKSLVLSIRYDGSKAILTTATAQHTFVLSREADLIWDKALCAYLASREIPFEIL</sequence>
<reference evidence="1" key="1">
    <citation type="journal article" date="2021" name="PeerJ">
        <title>Extensive microbial diversity within the chicken gut microbiome revealed by metagenomics and culture.</title>
        <authorList>
            <person name="Gilroy R."/>
            <person name="Ravi A."/>
            <person name="Getino M."/>
            <person name="Pursley I."/>
            <person name="Horton D.L."/>
            <person name="Alikhan N.F."/>
            <person name="Baker D."/>
            <person name="Gharbi K."/>
            <person name="Hall N."/>
            <person name="Watson M."/>
            <person name="Adriaenssens E.M."/>
            <person name="Foster-Nyarko E."/>
            <person name="Jarju S."/>
            <person name="Secka A."/>
            <person name="Antonio M."/>
            <person name="Oren A."/>
            <person name="Chaudhuri R.R."/>
            <person name="La Ragione R."/>
            <person name="Hildebrand F."/>
            <person name="Pallen M.J."/>
        </authorList>
    </citation>
    <scope>NUCLEOTIDE SEQUENCE</scope>
    <source>
        <strain evidence="1">CHK195-6426</strain>
    </source>
</reference>